<dbReference type="EMBL" id="SDOX01000019">
    <property type="protein sequence ID" value="TFJ84214.1"/>
    <property type="molecule type" value="Genomic_DNA"/>
</dbReference>
<sequence>MASISCIRQSLELERFEQGAPVIDRAATTSPATILDDLPIPDGLDPPPVAYKGYGNDGCAEVVDASFPAYDHLCFGVHRSSHSRSPGFDPASEKSPSRAPGAATASGVVREVGKSPWKQGGGGRKSPHVASHEEMPVGRRLSVTGEQGDGPQTPSDRHGKEDKGGCSRATSQDTTETSITGAACLLPSQQPPLRQQGEEGGNEEEEGRRGAGEAREGQRPSPRQRQHGQREEEEEKEGRQGDAPRPLVQADGAADKGDEEGSIQVSTEVECRLPPSREGGKEGREGEEKASRERKTLQAVARLDLDDQASPLWLPESTARSTPSSSLSSSSSSSILRKQSAFLPPSPGLSCSPSSNGKKGIRFADAMGQALAAVRYSQRLQYSPTAVPQRWEERGREGGWEEVTEEEEEWNVEWMGEEDGEEEQEGEQEGWWTLWPSELSAFKRRQMAAARRRRRLRRRAEEEREQAQRKAQAGKAVELEEDLAGGRGAEKYRRYTEAKRSRIPLPPSPPTPPRTVGARLVRGTASKGSKVELAPWGEGGKGEEDGEKRRRAGRWEGAGGSARVGTRGMGEVEVEKAVWDVQVRCCVVS</sequence>
<feature type="compositionally biased region" description="Acidic residues" evidence="1">
    <location>
        <begin position="400"/>
        <end position="428"/>
    </location>
</feature>
<proteinExistence type="predicted"/>
<feature type="compositionally biased region" description="Polar residues" evidence="1">
    <location>
        <begin position="168"/>
        <end position="180"/>
    </location>
</feature>
<organism evidence="2 3">
    <name type="scientific">Nannochloropsis salina CCMP1776</name>
    <dbReference type="NCBI Taxonomy" id="1027361"/>
    <lineage>
        <taxon>Eukaryota</taxon>
        <taxon>Sar</taxon>
        <taxon>Stramenopiles</taxon>
        <taxon>Ochrophyta</taxon>
        <taxon>Eustigmatophyceae</taxon>
        <taxon>Eustigmatales</taxon>
        <taxon>Monodopsidaceae</taxon>
        <taxon>Microchloropsis</taxon>
        <taxon>Microchloropsis salina</taxon>
    </lineage>
</organism>
<evidence type="ECO:0000256" key="1">
    <source>
        <dbReference type="SAM" id="MobiDB-lite"/>
    </source>
</evidence>
<dbReference type="OrthoDB" id="10451093at2759"/>
<evidence type="ECO:0000313" key="3">
    <source>
        <dbReference type="Proteomes" id="UP000355283"/>
    </source>
</evidence>
<feature type="compositionally biased region" description="Low complexity" evidence="1">
    <location>
        <begin position="324"/>
        <end position="334"/>
    </location>
</feature>
<comment type="caution">
    <text evidence="2">The sequence shown here is derived from an EMBL/GenBank/DDBJ whole genome shotgun (WGS) entry which is preliminary data.</text>
</comment>
<feature type="compositionally biased region" description="Pro residues" evidence="1">
    <location>
        <begin position="504"/>
        <end position="513"/>
    </location>
</feature>
<reference evidence="2 3" key="1">
    <citation type="submission" date="2019-01" db="EMBL/GenBank/DDBJ databases">
        <title>Nuclear Genome Assembly of the Microalgal Biofuel strain Nannochloropsis salina CCMP1776.</title>
        <authorList>
            <person name="Hovde B."/>
        </authorList>
    </citation>
    <scope>NUCLEOTIDE SEQUENCE [LARGE SCALE GENOMIC DNA]</scope>
    <source>
        <strain evidence="2 3">CCMP1776</strain>
    </source>
</reference>
<gene>
    <name evidence="2" type="ORF">NSK_004205</name>
</gene>
<protein>
    <submittedName>
        <fullName evidence="2">Uncharacterized protein</fullName>
    </submittedName>
</protein>
<dbReference type="Proteomes" id="UP000355283">
    <property type="component" value="Unassembled WGS sequence"/>
</dbReference>
<feature type="compositionally biased region" description="Basic and acidic residues" evidence="1">
    <location>
        <begin position="155"/>
        <end position="165"/>
    </location>
</feature>
<feature type="compositionally biased region" description="Basic and acidic residues" evidence="1">
    <location>
        <begin position="459"/>
        <end position="468"/>
    </location>
</feature>
<dbReference type="AlphaFoldDB" id="A0A4D9D024"/>
<evidence type="ECO:0000313" key="2">
    <source>
        <dbReference type="EMBL" id="TFJ84214.1"/>
    </source>
</evidence>
<name>A0A4D9D024_9STRA</name>
<feature type="compositionally biased region" description="Low complexity" evidence="1">
    <location>
        <begin position="185"/>
        <end position="195"/>
    </location>
</feature>
<accession>A0A4D9D024</accession>
<feature type="compositionally biased region" description="Basic and acidic residues" evidence="1">
    <location>
        <begin position="278"/>
        <end position="296"/>
    </location>
</feature>
<feature type="compositionally biased region" description="Basic and acidic residues" evidence="1">
    <location>
        <begin position="390"/>
        <end position="399"/>
    </location>
</feature>
<feature type="compositionally biased region" description="Basic and acidic residues" evidence="1">
    <location>
        <begin position="488"/>
        <end position="500"/>
    </location>
</feature>
<feature type="compositionally biased region" description="Basic and acidic residues" evidence="1">
    <location>
        <begin position="206"/>
        <end position="218"/>
    </location>
</feature>
<feature type="region of interest" description="Disordered" evidence="1">
    <location>
        <begin position="81"/>
        <end position="360"/>
    </location>
</feature>
<feature type="region of interest" description="Disordered" evidence="1">
    <location>
        <begin position="452"/>
        <end position="567"/>
    </location>
</feature>
<keyword evidence="3" id="KW-1185">Reference proteome</keyword>
<feature type="region of interest" description="Disordered" evidence="1">
    <location>
        <begin position="385"/>
        <end position="430"/>
    </location>
</feature>